<organism evidence="2 3">
    <name type="scientific">Carpinus fangiana</name>
    <dbReference type="NCBI Taxonomy" id="176857"/>
    <lineage>
        <taxon>Eukaryota</taxon>
        <taxon>Viridiplantae</taxon>
        <taxon>Streptophyta</taxon>
        <taxon>Embryophyta</taxon>
        <taxon>Tracheophyta</taxon>
        <taxon>Spermatophyta</taxon>
        <taxon>Magnoliopsida</taxon>
        <taxon>eudicotyledons</taxon>
        <taxon>Gunneridae</taxon>
        <taxon>Pentapetalae</taxon>
        <taxon>rosids</taxon>
        <taxon>fabids</taxon>
        <taxon>Fagales</taxon>
        <taxon>Betulaceae</taxon>
        <taxon>Carpinus</taxon>
    </lineage>
</organism>
<comment type="caution">
    <text evidence="2">The sequence shown here is derived from an EMBL/GenBank/DDBJ whole genome shotgun (WGS) entry which is preliminary data.</text>
</comment>
<sequence>MTLSPPDTGPTRKRKRASQDTPPQSVHRARTGRHRPIFDFDINKLSKIPLCPRVLREFDRRTLHTLRPERSSVRRKLPSSEERDLKRFARSGGPSLDILRSYPDPSGNMLPHRRSDDSRSETATSSSARARKTSAYDNAFEQILEDHGIFMEGYEEAAVPNNFTEITEVLRRRRASLSPSRFGQEDFLRFKKQNTDAKTEMGVMSKSFQVIVGDSNIPNQANIQFSNLSPLTNGASTVPQPAFFDGSRPRDIHRSIRDQLSYYIVPSTDTSNPALPNFFAEVKGPNRHAMTPHTELELYTRSERFLTPKRLLMGTRIH</sequence>
<gene>
    <name evidence="2" type="ORF">FH972_023985</name>
</gene>
<evidence type="ECO:0000256" key="1">
    <source>
        <dbReference type="SAM" id="MobiDB-lite"/>
    </source>
</evidence>
<evidence type="ECO:0000313" key="2">
    <source>
        <dbReference type="EMBL" id="KAB8356402.1"/>
    </source>
</evidence>
<dbReference type="Proteomes" id="UP000327013">
    <property type="component" value="Unassembled WGS sequence"/>
</dbReference>
<feature type="region of interest" description="Disordered" evidence="1">
    <location>
        <begin position="1"/>
        <end position="33"/>
    </location>
</feature>
<accession>A0A5N6KXI8</accession>
<reference evidence="2 3" key="1">
    <citation type="submission" date="2019-06" db="EMBL/GenBank/DDBJ databases">
        <title>A chromosomal-level reference genome of Carpinus fangiana (Coryloideae, Betulaceae).</title>
        <authorList>
            <person name="Yang X."/>
            <person name="Wang Z."/>
            <person name="Zhang L."/>
            <person name="Hao G."/>
            <person name="Liu J."/>
            <person name="Yang Y."/>
        </authorList>
    </citation>
    <scope>NUCLEOTIDE SEQUENCE [LARGE SCALE GENOMIC DNA]</scope>
    <source>
        <strain evidence="2">Cfa_2016G</strain>
        <tissue evidence="2">Leaf</tissue>
    </source>
</reference>
<dbReference type="AlphaFoldDB" id="A0A5N6KXI8"/>
<proteinExistence type="predicted"/>
<keyword evidence="3" id="KW-1185">Reference proteome</keyword>
<dbReference type="OrthoDB" id="5336565at2759"/>
<feature type="region of interest" description="Disordered" evidence="1">
    <location>
        <begin position="69"/>
        <end position="132"/>
    </location>
</feature>
<feature type="compositionally biased region" description="Basic and acidic residues" evidence="1">
    <location>
        <begin position="69"/>
        <end position="87"/>
    </location>
</feature>
<evidence type="ECO:0000313" key="3">
    <source>
        <dbReference type="Proteomes" id="UP000327013"/>
    </source>
</evidence>
<dbReference type="EMBL" id="VIBQ01000016">
    <property type="protein sequence ID" value="KAB8356402.1"/>
    <property type="molecule type" value="Genomic_DNA"/>
</dbReference>
<protein>
    <submittedName>
        <fullName evidence="2">Uncharacterized protein</fullName>
    </submittedName>
</protein>
<name>A0A5N6KXI8_9ROSI</name>